<dbReference type="InterPro" id="IPR029063">
    <property type="entry name" value="SAM-dependent_MTases_sf"/>
</dbReference>
<evidence type="ECO:0000256" key="2">
    <source>
        <dbReference type="ARBA" id="ARBA00011923"/>
    </source>
</evidence>
<feature type="region of interest" description="Disordered" evidence="10">
    <location>
        <begin position="31"/>
        <end position="75"/>
    </location>
</feature>
<evidence type="ECO:0000259" key="12">
    <source>
        <dbReference type="PROSITE" id="PS50174"/>
    </source>
</evidence>
<dbReference type="CDD" id="cd00201">
    <property type="entry name" value="WW"/>
    <property type="match status" value="1"/>
</dbReference>
<evidence type="ECO:0000256" key="8">
    <source>
        <dbReference type="ARBA" id="ARBA00049042"/>
    </source>
</evidence>
<comment type="subcellular location">
    <subcellularLocation>
        <location evidence="9">Nucleus</location>
    </subcellularLocation>
</comment>
<evidence type="ECO:0000256" key="9">
    <source>
        <dbReference type="RuleBase" id="RU368012"/>
    </source>
</evidence>
<dbReference type="Ensembl" id="ENSEBUT00000012245.1">
    <property type="protein sequence ID" value="ENSEBUP00000011671.1"/>
    <property type="gene ID" value="ENSEBUG00000007471.1"/>
</dbReference>
<dbReference type="GO" id="GO:0004483">
    <property type="term" value="F:methyltransferase cap1 activity"/>
    <property type="evidence" value="ECO:0007669"/>
    <property type="project" value="UniProtKB-UniRule"/>
</dbReference>
<dbReference type="InterPro" id="IPR025816">
    <property type="entry name" value="RrmJ-type_MeTrfase"/>
</dbReference>
<organism evidence="14 15">
    <name type="scientific">Eptatretus burgeri</name>
    <name type="common">Inshore hagfish</name>
    <dbReference type="NCBI Taxonomy" id="7764"/>
    <lineage>
        <taxon>Eukaryota</taxon>
        <taxon>Metazoa</taxon>
        <taxon>Chordata</taxon>
        <taxon>Craniata</taxon>
        <taxon>Vertebrata</taxon>
        <taxon>Cyclostomata</taxon>
        <taxon>Myxini</taxon>
        <taxon>Myxiniformes</taxon>
        <taxon>Myxinidae</taxon>
        <taxon>Eptatretinae</taxon>
        <taxon>Eptatretus</taxon>
    </lineage>
</organism>
<evidence type="ECO:0000256" key="10">
    <source>
        <dbReference type="SAM" id="MobiDB-lite"/>
    </source>
</evidence>
<evidence type="ECO:0000259" key="11">
    <source>
        <dbReference type="PROSITE" id="PS50020"/>
    </source>
</evidence>
<dbReference type="InterPro" id="IPR000467">
    <property type="entry name" value="G_patch_dom"/>
</dbReference>
<dbReference type="PROSITE" id="PS50020">
    <property type="entry name" value="WW_DOMAIN_2"/>
    <property type="match status" value="1"/>
</dbReference>
<comment type="function">
    <text evidence="9">S-adenosyl-L-methionine-dependent methyltransferase that mediates RNA cap1 2'-O-ribose methylation to the 5'-cap structure of RNAs. Methylates the ribose of the first nucleotide of a m(7)GpppG-capped mRNA to produce m(7)GpppNmp (cap1).</text>
</comment>
<name>A0A8C4Q8P6_EPTBU</name>
<dbReference type="SMART" id="SM00443">
    <property type="entry name" value="G_patch"/>
    <property type="match status" value="1"/>
</dbReference>
<feature type="domain" description="WW" evidence="11">
    <location>
        <begin position="746"/>
        <end position="780"/>
    </location>
</feature>
<dbReference type="Gene3D" id="3.40.50.12760">
    <property type="match status" value="1"/>
</dbReference>
<feature type="domain" description="RrmJ-type SAM-dependent 2'-O-MTase" evidence="13">
    <location>
        <begin position="224"/>
        <end position="443"/>
    </location>
</feature>
<evidence type="ECO:0000256" key="3">
    <source>
        <dbReference type="ARBA" id="ARBA00021136"/>
    </source>
</evidence>
<dbReference type="Pfam" id="PF00397">
    <property type="entry name" value="WW"/>
    <property type="match status" value="1"/>
</dbReference>
<evidence type="ECO:0000256" key="5">
    <source>
        <dbReference type="ARBA" id="ARBA00022664"/>
    </source>
</evidence>
<dbReference type="PANTHER" id="PTHR16121:SF0">
    <property type="entry name" value="CAP-SPECIFIC MRNA (NUCLEOSIDE-2'-O-)-METHYLTRANSFERASE 1"/>
    <property type="match status" value="1"/>
</dbReference>
<dbReference type="GeneTree" id="ENSGT00940000157172"/>
<dbReference type="GO" id="GO:0005634">
    <property type="term" value="C:nucleus"/>
    <property type="evidence" value="ECO:0007669"/>
    <property type="project" value="UniProtKB-SubCell"/>
</dbReference>
<keyword evidence="9" id="KW-0808">Transferase</keyword>
<dbReference type="PANTHER" id="PTHR16121">
    <property type="entry name" value="CAP-SPECIFIC MRNA (NUCLEOSIDE-2'-O-)-METHYLTRANSFERASE 1-RELATED"/>
    <property type="match status" value="1"/>
</dbReference>
<evidence type="ECO:0000256" key="6">
    <source>
        <dbReference type="ARBA" id="ARBA00022691"/>
    </source>
</evidence>
<dbReference type="FunFam" id="3.30.470.30:FF:000006">
    <property type="entry name" value="Cap methyltransferase 1"/>
    <property type="match status" value="1"/>
</dbReference>
<dbReference type="SUPFAM" id="SSF51045">
    <property type="entry name" value="WW domain"/>
    <property type="match status" value="1"/>
</dbReference>
<dbReference type="FunFam" id="3.40.50.12760:FF:000004">
    <property type="entry name" value="FtsJ-like methyltransferase"/>
    <property type="match status" value="1"/>
</dbReference>
<dbReference type="GO" id="GO:0006370">
    <property type="term" value="P:7-methylguanosine mRNA capping"/>
    <property type="evidence" value="ECO:0007669"/>
    <property type="project" value="UniProtKB-UniRule"/>
</dbReference>
<evidence type="ECO:0000256" key="4">
    <source>
        <dbReference type="ARBA" id="ARBA00022603"/>
    </source>
</evidence>
<feature type="compositionally biased region" description="Basic and acidic residues" evidence="10">
    <location>
        <begin position="97"/>
        <end position="116"/>
    </location>
</feature>
<dbReference type="OMA" id="CTLFLCK"/>
<dbReference type="InterPro" id="IPR050851">
    <property type="entry name" value="mRNA_Cap_2O-Ribose_MeTrfase"/>
</dbReference>
<dbReference type="Gene3D" id="3.30.470.30">
    <property type="entry name" value="DNA ligase/mRNA capping enzyme"/>
    <property type="match status" value="1"/>
</dbReference>
<evidence type="ECO:0000256" key="7">
    <source>
        <dbReference type="ARBA" id="ARBA00023042"/>
    </source>
</evidence>
<dbReference type="InterPro" id="IPR001202">
    <property type="entry name" value="WW_dom"/>
</dbReference>
<comment type="function">
    <text evidence="1">S-adenosyl-L-methionine-dependent methyltransferase that mediates mRNA cap1 2'-O-ribose methylation to the 5'-cap structure of mRNAs. Methylates the ribose of the first nucleotide of a m(7)GpppG-capped mRNA and small nuclear RNA (snRNA) to produce m(7)GpppRm (cap1). Displays a preference for cap0 transcripts. Cap1 modification is linked to higher levels of translation. May be involved in the interferon response pathway.</text>
</comment>
<dbReference type="Pfam" id="PF01728">
    <property type="entry name" value="FtsJ"/>
    <property type="match status" value="1"/>
</dbReference>
<comment type="catalytic activity">
    <reaction evidence="8 9">
        <text>a 5'-end (N(7)-methyl 5'-triphosphoguanosine)-ribonucleoside in mRNA + S-adenosyl-L-methionine = a 5'-end (N(7)-methyl 5'-triphosphoguanosine)-(2'-O-methyl-ribonucleoside) in mRNA + S-adenosyl-L-homocysteine + H(+)</text>
        <dbReference type="Rhea" id="RHEA:67020"/>
        <dbReference type="Rhea" id="RHEA-COMP:17167"/>
        <dbReference type="Rhea" id="RHEA-COMP:17168"/>
        <dbReference type="ChEBI" id="CHEBI:15378"/>
        <dbReference type="ChEBI" id="CHEBI:57856"/>
        <dbReference type="ChEBI" id="CHEBI:59789"/>
        <dbReference type="ChEBI" id="CHEBI:156461"/>
        <dbReference type="ChEBI" id="CHEBI:167609"/>
        <dbReference type="EC" id="2.1.1.57"/>
    </reaction>
</comment>
<dbReference type="Gene3D" id="2.20.70.10">
    <property type="match status" value="1"/>
</dbReference>
<reference evidence="14" key="1">
    <citation type="submission" date="2025-05" db="UniProtKB">
        <authorList>
            <consortium name="Ensembl"/>
        </authorList>
    </citation>
    <scope>IDENTIFICATION</scope>
</reference>
<proteinExistence type="predicted"/>
<feature type="compositionally biased region" description="Basic and acidic residues" evidence="10">
    <location>
        <begin position="33"/>
        <end position="43"/>
    </location>
</feature>
<evidence type="ECO:0000259" key="13">
    <source>
        <dbReference type="PROSITE" id="PS51613"/>
    </source>
</evidence>
<dbReference type="EC" id="2.1.1.57" evidence="2 9"/>
<dbReference type="PROSITE" id="PS50174">
    <property type="entry name" value="G_PATCH"/>
    <property type="match status" value="1"/>
</dbReference>
<dbReference type="SMART" id="SM00456">
    <property type="entry name" value="WW"/>
    <property type="match status" value="1"/>
</dbReference>
<dbReference type="Proteomes" id="UP000694388">
    <property type="component" value="Unplaced"/>
</dbReference>
<dbReference type="GO" id="GO:0005737">
    <property type="term" value="C:cytoplasm"/>
    <property type="evidence" value="ECO:0007669"/>
    <property type="project" value="TreeGrafter"/>
</dbReference>
<dbReference type="GO" id="GO:0016556">
    <property type="term" value="P:mRNA modification"/>
    <property type="evidence" value="ECO:0007669"/>
    <property type="project" value="UniProtKB-UniRule"/>
</dbReference>
<dbReference type="GO" id="GO:0003676">
    <property type="term" value="F:nucleic acid binding"/>
    <property type="evidence" value="ECO:0007669"/>
    <property type="project" value="UniProtKB-UniRule"/>
</dbReference>
<keyword evidence="9" id="KW-0539">Nucleus</keyword>
<keyword evidence="4 9" id="KW-0489">Methyltransferase</keyword>
<dbReference type="SUPFAM" id="SSF53335">
    <property type="entry name" value="S-adenosyl-L-methionine-dependent methyltransferases"/>
    <property type="match status" value="1"/>
</dbReference>
<evidence type="ECO:0000313" key="15">
    <source>
        <dbReference type="Proteomes" id="UP000694388"/>
    </source>
</evidence>
<keyword evidence="5 9" id="KW-0507">mRNA processing</keyword>
<sequence>MACREERGSDVKQWYSKKRLDEDDTITKSAKKARLDGRERLSSDGDEDTEQEAGGSPCPDGEELQDGVSQEDSLSSRFSMYNPVAQKLMAKMGFREGEGLGKNKQGRQEIVEPSDHRGRRGLGLKLRAFQAKMDIDWKTEQSDQDNPVEWFPKCMDDLPTAEELNGWDAEGERKENIDDETEFCDEEFLMNVLQCKSVFDELDAEEMRKARTRANAFETIRGAIFLNRAAMKMANMDAVFDFMFTKPKNEKGEELAPDQGKEPLYFGDVCAGPGGFSEYVLWRRRWHAKGFGLTLRGPNDFKLEDFFAAPSEMFEPFYGVGGVDGDGDVTKPENLREFQKFVSDGTDGRGLHFIMADGGFSVEGQENLQEVLSKQLLLCQCLTALSTLRIGGHFVCKTFDLFTPFSVGLIYLLWRCFKCICIYKPVTSRPANSERYLVCCHLRRGSIMVHDYLFHVNETLCRLKGTNTDVLQIVPSDHLASEQDFCQHIRNSNESLAKMQVKALAKIHAFTLDPNLHEPHQAEIRRACLLRWDVPDQARLAPVFRDPKSSFLELVTDAEMKEMACQATSLKQDNLERMRMVLDFRCMVAGGTATFLLGLGRKQLYTWTGTLPMRWQKQDELRCDLPRDTLLLTEVVPELRGEGRAQRKVNAVHVLDAVFLNGTDVRTNHFSQRMSMAEKFVRSVSKRSRPDMNPIRVKEVFRLEEIDKIFSRLEKKLMKGGGGQPRLAYTGQDSRHFLPSGLHFIKTTKEPWNMAFSKKSGRKYFFNHDTKDSTYTVPKESIASFSVCHVGQLFWSWNSKLSQQDILNFVHSHAPEDMKSHQQ</sequence>
<dbReference type="InterPro" id="IPR036020">
    <property type="entry name" value="WW_dom_sf"/>
</dbReference>
<evidence type="ECO:0000313" key="14">
    <source>
        <dbReference type="Ensembl" id="ENSEBUP00000011671.1"/>
    </source>
</evidence>
<evidence type="ECO:0000256" key="1">
    <source>
        <dbReference type="ARBA" id="ARBA00002664"/>
    </source>
</evidence>
<dbReference type="PROSITE" id="PS01159">
    <property type="entry name" value="WW_DOMAIN_1"/>
    <property type="match status" value="1"/>
</dbReference>
<feature type="domain" description="G-patch" evidence="12">
    <location>
        <begin position="81"/>
        <end position="127"/>
    </location>
</feature>
<protein>
    <recommendedName>
        <fullName evidence="3 9">Cap-specific mRNA (nucleoside-2'-O-)-methyltransferase 1</fullName>
        <ecNumber evidence="2 9">2.1.1.57</ecNumber>
    </recommendedName>
    <alternativeName>
        <fullName evidence="9">Cap1 2'O-ribose methyltransferase 1</fullName>
    </alternativeName>
</protein>
<dbReference type="GO" id="GO:0032259">
    <property type="term" value="P:methylation"/>
    <property type="evidence" value="ECO:0007669"/>
    <property type="project" value="UniProtKB-KW"/>
</dbReference>
<dbReference type="Ensembl" id="ENSEBUT00000012294.1">
    <property type="protein sequence ID" value="ENSEBUP00000011719.1"/>
    <property type="gene ID" value="ENSEBUG00000007471.1"/>
</dbReference>
<dbReference type="InterPro" id="IPR002877">
    <property type="entry name" value="RNA_MeTrfase_FtsJ_dom"/>
</dbReference>
<dbReference type="PROSITE" id="PS51613">
    <property type="entry name" value="SAM_MT_RRMJ"/>
    <property type="match status" value="1"/>
</dbReference>
<accession>A0A8C4Q8P6</accession>
<dbReference type="Pfam" id="PF01585">
    <property type="entry name" value="G-patch"/>
    <property type="match status" value="1"/>
</dbReference>
<keyword evidence="7 9" id="KW-0506">mRNA capping</keyword>
<dbReference type="AlphaFoldDB" id="A0A8C4Q8P6"/>
<keyword evidence="6 9" id="KW-0949">S-adenosyl-L-methionine</keyword>
<keyword evidence="15" id="KW-1185">Reference proteome</keyword>
<feature type="region of interest" description="Disordered" evidence="10">
    <location>
        <begin position="97"/>
        <end position="117"/>
    </location>
</feature>